<dbReference type="eggNOG" id="ENOG5032RJF">
    <property type="taxonomic scope" value="Bacteria"/>
</dbReference>
<evidence type="ECO:0000313" key="2">
    <source>
        <dbReference type="Proteomes" id="UP000028006"/>
    </source>
</evidence>
<dbReference type="RefSeq" id="WP_034873980.1">
    <property type="nucleotide sequence ID" value="NZ_JOKG01000002.1"/>
</dbReference>
<name>A0A081N6Y7_9GAMM</name>
<dbReference type="AlphaFoldDB" id="A0A081N6Y7"/>
<dbReference type="Proteomes" id="UP000028006">
    <property type="component" value="Unassembled WGS sequence"/>
</dbReference>
<gene>
    <name evidence="1" type="ORF">GZ77_07210</name>
</gene>
<reference evidence="1 2" key="1">
    <citation type="submission" date="2014-06" db="EMBL/GenBank/DDBJ databases">
        <title>Whole Genome Sequences of Three Symbiotic Endozoicomonas Bacteria.</title>
        <authorList>
            <person name="Neave M.J."/>
            <person name="Apprill A."/>
            <person name="Voolstra C.R."/>
        </authorList>
    </citation>
    <scope>NUCLEOTIDE SEQUENCE [LARGE SCALE GENOMIC DNA]</scope>
    <source>
        <strain evidence="1 2">LMG 24815</strain>
    </source>
</reference>
<proteinExistence type="predicted"/>
<comment type="caution">
    <text evidence="1">The sequence shown here is derived from an EMBL/GenBank/DDBJ whole genome shotgun (WGS) entry which is preliminary data.</text>
</comment>
<keyword evidence="2" id="KW-1185">Reference proteome</keyword>
<sequence>MSKVYLEVDERSRLDMIQSLELLTLPPASRFRVLQKAGRQVRKASRENLRQQKTVGGRRMQSRKSGRGRVLKKIGRNLTTVTSDKKVDVTWKDKLEGMIAHRHQEGIPETFTAKKMQKIYGKPDYDQPATRKQAKAMLAAGFRIYAGKTRTGKTKSRKPSQRWIMENLTMGYAGMMVRTLRDEQANASWTVETPARPFLGVTEQQATAILAEELQRERERRSN</sequence>
<organism evidence="1 2">
    <name type="scientific">Endozoicomonas montiporae</name>
    <dbReference type="NCBI Taxonomy" id="1027273"/>
    <lineage>
        <taxon>Bacteria</taxon>
        <taxon>Pseudomonadati</taxon>
        <taxon>Pseudomonadota</taxon>
        <taxon>Gammaproteobacteria</taxon>
        <taxon>Oceanospirillales</taxon>
        <taxon>Endozoicomonadaceae</taxon>
        <taxon>Endozoicomonas</taxon>
    </lineage>
</organism>
<protein>
    <recommendedName>
        <fullName evidence="3">Virion morphogenesis protein</fullName>
    </recommendedName>
</protein>
<accession>A0A081N6Y7</accession>
<evidence type="ECO:0000313" key="1">
    <source>
        <dbReference type="EMBL" id="KEQ14210.1"/>
    </source>
</evidence>
<evidence type="ECO:0008006" key="3">
    <source>
        <dbReference type="Google" id="ProtNLM"/>
    </source>
</evidence>
<dbReference type="EMBL" id="JOKG01000002">
    <property type="protein sequence ID" value="KEQ14210.1"/>
    <property type="molecule type" value="Genomic_DNA"/>
</dbReference>